<dbReference type="AlphaFoldDB" id="A0A9J6FNB9"/>
<evidence type="ECO:0000256" key="1">
    <source>
        <dbReference type="SAM" id="MobiDB-lite"/>
    </source>
</evidence>
<feature type="region of interest" description="Disordered" evidence="1">
    <location>
        <begin position="1"/>
        <end position="41"/>
    </location>
</feature>
<evidence type="ECO:0000313" key="2">
    <source>
        <dbReference type="EMBL" id="KAH9364335.1"/>
    </source>
</evidence>
<protein>
    <submittedName>
        <fullName evidence="2">Uncharacterized protein</fullName>
    </submittedName>
</protein>
<dbReference type="Proteomes" id="UP000821853">
    <property type="component" value="Chromosome 10"/>
</dbReference>
<evidence type="ECO:0000313" key="3">
    <source>
        <dbReference type="Proteomes" id="UP000821853"/>
    </source>
</evidence>
<organism evidence="2 3">
    <name type="scientific">Haemaphysalis longicornis</name>
    <name type="common">Bush tick</name>
    <dbReference type="NCBI Taxonomy" id="44386"/>
    <lineage>
        <taxon>Eukaryota</taxon>
        <taxon>Metazoa</taxon>
        <taxon>Ecdysozoa</taxon>
        <taxon>Arthropoda</taxon>
        <taxon>Chelicerata</taxon>
        <taxon>Arachnida</taxon>
        <taxon>Acari</taxon>
        <taxon>Parasitiformes</taxon>
        <taxon>Ixodida</taxon>
        <taxon>Ixodoidea</taxon>
        <taxon>Ixodidae</taxon>
        <taxon>Haemaphysalinae</taxon>
        <taxon>Haemaphysalis</taxon>
    </lineage>
</organism>
<name>A0A9J6FNB9_HAELO</name>
<feature type="compositionally biased region" description="Pro residues" evidence="1">
    <location>
        <begin position="28"/>
        <end position="38"/>
    </location>
</feature>
<dbReference type="VEuPathDB" id="VectorBase:HLOH_053113"/>
<dbReference type="EMBL" id="JABSTR010000002">
    <property type="protein sequence ID" value="KAH9364335.1"/>
    <property type="molecule type" value="Genomic_DNA"/>
</dbReference>
<accession>A0A9J6FNB9</accession>
<gene>
    <name evidence="2" type="ORF">HPB48_009403</name>
</gene>
<proteinExistence type="predicted"/>
<dbReference type="OrthoDB" id="10594528at2759"/>
<keyword evidence="3" id="KW-1185">Reference proteome</keyword>
<sequence>MENILNARRRAKHPDYTSVAAPSQGKPTSPPRASPAPRLPESDFKIFYQPRDGLRPASWSDRQIAYGLQAASRIPEGIFNHQVIIQVQAIQNLVVASTPNEDCAEALHHVTTLQLGAVTYKVLSYLKHFPETVK</sequence>
<comment type="caution">
    <text evidence="2">The sequence shown here is derived from an EMBL/GenBank/DDBJ whole genome shotgun (WGS) entry which is preliminary data.</text>
</comment>
<reference evidence="2 3" key="1">
    <citation type="journal article" date="2020" name="Cell">
        <title>Large-Scale Comparative Analyses of Tick Genomes Elucidate Their Genetic Diversity and Vector Capacities.</title>
        <authorList>
            <consortium name="Tick Genome and Microbiome Consortium (TIGMIC)"/>
            <person name="Jia N."/>
            <person name="Wang J."/>
            <person name="Shi W."/>
            <person name="Du L."/>
            <person name="Sun Y."/>
            <person name="Zhan W."/>
            <person name="Jiang J.F."/>
            <person name="Wang Q."/>
            <person name="Zhang B."/>
            <person name="Ji P."/>
            <person name="Bell-Sakyi L."/>
            <person name="Cui X.M."/>
            <person name="Yuan T.T."/>
            <person name="Jiang B.G."/>
            <person name="Yang W.F."/>
            <person name="Lam T.T."/>
            <person name="Chang Q.C."/>
            <person name="Ding S.J."/>
            <person name="Wang X.J."/>
            <person name="Zhu J.G."/>
            <person name="Ruan X.D."/>
            <person name="Zhao L."/>
            <person name="Wei J.T."/>
            <person name="Ye R.Z."/>
            <person name="Que T.C."/>
            <person name="Du C.H."/>
            <person name="Zhou Y.H."/>
            <person name="Cheng J.X."/>
            <person name="Dai P.F."/>
            <person name="Guo W.B."/>
            <person name="Han X.H."/>
            <person name="Huang E.J."/>
            <person name="Li L.F."/>
            <person name="Wei W."/>
            <person name="Gao Y.C."/>
            <person name="Liu J.Z."/>
            <person name="Shao H.Z."/>
            <person name="Wang X."/>
            <person name="Wang C.C."/>
            <person name="Yang T.C."/>
            <person name="Huo Q.B."/>
            <person name="Li W."/>
            <person name="Chen H.Y."/>
            <person name="Chen S.E."/>
            <person name="Zhou L.G."/>
            <person name="Ni X.B."/>
            <person name="Tian J.H."/>
            <person name="Sheng Y."/>
            <person name="Liu T."/>
            <person name="Pan Y.S."/>
            <person name="Xia L.Y."/>
            <person name="Li J."/>
            <person name="Zhao F."/>
            <person name="Cao W.C."/>
        </authorList>
    </citation>
    <scope>NUCLEOTIDE SEQUENCE [LARGE SCALE GENOMIC DNA]</scope>
    <source>
        <strain evidence="2">HaeL-2018</strain>
    </source>
</reference>